<evidence type="ECO:0000256" key="1">
    <source>
        <dbReference type="ARBA" id="ARBA00000086"/>
    </source>
</evidence>
<keyword evidence="3" id="KW-0227">DNA damage</keyword>
<gene>
    <name evidence="6" type="ORF">GCM10023214_05000</name>
</gene>
<comment type="catalytic activity">
    <reaction evidence="1">
        <text>Hydrolysis of alkylated DNA, releasing 3-methyladenine, 3-methylguanine, 7-methylguanine and 7-methyladenine.</text>
        <dbReference type="EC" id="3.2.2.21"/>
    </reaction>
</comment>
<dbReference type="Gene3D" id="1.10.1670.40">
    <property type="match status" value="1"/>
</dbReference>
<evidence type="ECO:0000313" key="7">
    <source>
        <dbReference type="Proteomes" id="UP001500192"/>
    </source>
</evidence>
<evidence type="ECO:0000256" key="3">
    <source>
        <dbReference type="ARBA" id="ARBA00022763"/>
    </source>
</evidence>
<reference evidence="7" key="1">
    <citation type="journal article" date="2019" name="Int. J. Syst. Evol. Microbiol.">
        <title>The Global Catalogue of Microorganisms (GCM) 10K type strain sequencing project: providing services to taxonomists for standard genome sequencing and annotation.</title>
        <authorList>
            <consortium name="The Broad Institute Genomics Platform"/>
            <consortium name="The Broad Institute Genome Sequencing Center for Infectious Disease"/>
            <person name="Wu L."/>
            <person name="Ma J."/>
        </authorList>
    </citation>
    <scope>NUCLEOTIDE SEQUENCE [LARGE SCALE GENOMIC DNA]</scope>
    <source>
        <strain evidence="7">JCM 18054</strain>
    </source>
</reference>
<dbReference type="EC" id="3.2.2.21" evidence="2"/>
<dbReference type="InterPro" id="IPR011257">
    <property type="entry name" value="DNA_glycosylase"/>
</dbReference>
<proteinExistence type="predicted"/>
<dbReference type="InterPro" id="IPR051912">
    <property type="entry name" value="Alkylbase_DNA_Glycosylase/TA"/>
</dbReference>
<dbReference type="Proteomes" id="UP001500192">
    <property type="component" value="Unassembled WGS sequence"/>
</dbReference>
<keyword evidence="4" id="KW-0234">DNA repair</keyword>
<dbReference type="SUPFAM" id="SSF48150">
    <property type="entry name" value="DNA-glycosylase"/>
    <property type="match status" value="1"/>
</dbReference>
<evidence type="ECO:0000256" key="4">
    <source>
        <dbReference type="ARBA" id="ARBA00023204"/>
    </source>
</evidence>
<evidence type="ECO:0000256" key="2">
    <source>
        <dbReference type="ARBA" id="ARBA00012000"/>
    </source>
</evidence>
<dbReference type="SMART" id="SM00478">
    <property type="entry name" value="ENDO3c"/>
    <property type="match status" value="1"/>
</dbReference>
<evidence type="ECO:0000259" key="5">
    <source>
        <dbReference type="SMART" id="SM00478"/>
    </source>
</evidence>
<dbReference type="PANTHER" id="PTHR43003:SF5">
    <property type="entry name" value="DNA-3-METHYLADENINE GLYCOSYLASE"/>
    <property type="match status" value="1"/>
</dbReference>
<feature type="domain" description="HhH-GPD" evidence="5">
    <location>
        <begin position="137"/>
        <end position="296"/>
    </location>
</feature>
<sequence length="300" mass="32832">MTSTLQRPAELRAEGPFDLAASARFLEGFTPAARADAAEEPGTLRMAFPVEGSWQHAGVLIRRRAPGSVEVSVAAEGEVAGAAVRQVGRILSLDVDGGRFAELGRADPVVGALQERFPGLRPVLFHSPYEAACWAIIASRIRMTQAAAIKQRIAERYGELIDVEGKRLASFPAPSVLRTLDQPLGLSATKVHRLRAMARAAEEGLLDAEALRALEPEEALRQLRRLPGIGPFSAELILIRGAGHPDLFPANEPRLHDEMRELYGLPDADVAELEALSERWRPYRSWVGLLLRVHREVRLG</sequence>
<dbReference type="InterPro" id="IPR003265">
    <property type="entry name" value="HhH-GPD_domain"/>
</dbReference>
<evidence type="ECO:0000313" key="6">
    <source>
        <dbReference type="EMBL" id="GAA5152710.1"/>
    </source>
</evidence>
<dbReference type="RefSeq" id="WP_346051799.1">
    <property type="nucleotide sequence ID" value="NZ_BAABIB010000012.1"/>
</dbReference>
<name>A0ABP9PVK2_9PSEU</name>
<organism evidence="6 7">
    <name type="scientific">Amycolatopsis dongchuanensis</name>
    <dbReference type="NCBI Taxonomy" id="1070866"/>
    <lineage>
        <taxon>Bacteria</taxon>
        <taxon>Bacillati</taxon>
        <taxon>Actinomycetota</taxon>
        <taxon>Actinomycetes</taxon>
        <taxon>Pseudonocardiales</taxon>
        <taxon>Pseudonocardiaceae</taxon>
        <taxon>Amycolatopsis</taxon>
    </lineage>
</organism>
<dbReference type="EMBL" id="BAABIB010000012">
    <property type="protein sequence ID" value="GAA5152710.1"/>
    <property type="molecule type" value="Genomic_DNA"/>
</dbReference>
<dbReference type="PANTHER" id="PTHR43003">
    <property type="entry name" value="DNA-3-METHYLADENINE GLYCOSYLASE"/>
    <property type="match status" value="1"/>
</dbReference>
<dbReference type="Pfam" id="PF00730">
    <property type="entry name" value="HhH-GPD"/>
    <property type="match status" value="1"/>
</dbReference>
<accession>A0ABP9PVK2</accession>
<dbReference type="Gene3D" id="1.10.340.30">
    <property type="entry name" value="Hypothetical protein, domain 2"/>
    <property type="match status" value="1"/>
</dbReference>
<keyword evidence="7" id="KW-1185">Reference proteome</keyword>
<comment type="caution">
    <text evidence="6">The sequence shown here is derived from an EMBL/GenBank/DDBJ whole genome shotgun (WGS) entry which is preliminary data.</text>
</comment>
<protein>
    <recommendedName>
        <fullName evidence="2">DNA-3-methyladenine glycosylase II</fullName>
        <ecNumber evidence="2">3.2.2.21</ecNumber>
    </recommendedName>
</protein>